<dbReference type="EMBL" id="BMJQ01000001">
    <property type="protein sequence ID" value="GGE99920.1"/>
    <property type="molecule type" value="Genomic_DNA"/>
</dbReference>
<gene>
    <name evidence="1" type="ORF">GCM10011611_01910</name>
</gene>
<organism evidence="1 2">
    <name type="scientific">Aliidongia dinghuensis</name>
    <dbReference type="NCBI Taxonomy" id="1867774"/>
    <lineage>
        <taxon>Bacteria</taxon>
        <taxon>Pseudomonadati</taxon>
        <taxon>Pseudomonadota</taxon>
        <taxon>Alphaproteobacteria</taxon>
        <taxon>Rhodospirillales</taxon>
        <taxon>Dongiaceae</taxon>
        <taxon>Aliidongia</taxon>
    </lineage>
</organism>
<evidence type="ECO:0000313" key="1">
    <source>
        <dbReference type="EMBL" id="GGE99920.1"/>
    </source>
</evidence>
<proteinExistence type="predicted"/>
<reference evidence="1" key="2">
    <citation type="submission" date="2020-09" db="EMBL/GenBank/DDBJ databases">
        <authorList>
            <person name="Sun Q."/>
            <person name="Zhou Y."/>
        </authorList>
    </citation>
    <scope>NUCLEOTIDE SEQUENCE</scope>
    <source>
        <strain evidence="1">CGMCC 1.15725</strain>
    </source>
</reference>
<dbReference type="PANTHER" id="PTHR39338">
    <property type="entry name" value="BLL5662 PROTEIN-RELATED"/>
    <property type="match status" value="1"/>
</dbReference>
<dbReference type="PANTHER" id="PTHR39338:SF7">
    <property type="entry name" value="BLL6692 PROTEIN"/>
    <property type="match status" value="1"/>
</dbReference>
<keyword evidence="2" id="KW-1185">Reference proteome</keyword>
<dbReference type="RefSeq" id="WP_189041494.1">
    <property type="nucleotide sequence ID" value="NZ_BMJQ01000001.1"/>
</dbReference>
<dbReference type="Proteomes" id="UP000646365">
    <property type="component" value="Unassembled WGS sequence"/>
</dbReference>
<comment type="caution">
    <text evidence="1">The sequence shown here is derived from an EMBL/GenBank/DDBJ whole genome shotgun (WGS) entry which is preliminary data.</text>
</comment>
<accession>A0A8J3E1D4</accession>
<dbReference type="InterPro" id="IPR008912">
    <property type="entry name" value="Uncharacterised_CoxE"/>
</dbReference>
<protein>
    <submittedName>
        <fullName evidence="1">VWA domain-containing protein</fullName>
    </submittedName>
</protein>
<sequence length="396" mass="45130">MFIDFFLRLRAAGVPVSLREFLTLQEAMREGLAEYGVENFYYLARAALVKDERFLDRFDQVFGQCFKGLVPDGAGEDPAAPVELPEEWLRKLAEKYLTEEEKAEIQALGGWDKLMETLKQRLEEQKGRHQGGSKWIGTAGTSPFGAYGYNPEGVRIGQHESRHRRAVKVWDKREFKNLAGDVELGTRNIKVALRRLRRFAREGAASELDLAGTIGATAKNAGYLDLKMVPERHNAVKVLLCLDIGGSMDDHVKLCEELFSAAKSEFKHLEQLYFHNCPYDRMWRDASFRPVHAVPVIDLIHKYDSTWKLIFVGDASMSPYELKQPGGAISDWNQEAGEVWLRRLTDAYPKAIWLNPVPEPYWRSTMSIGMVGQAMEGRMYPLTLDGIDQAMHRLMR</sequence>
<evidence type="ECO:0000313" key="2">
    <source>
        <dbReference type="Proteomes" id="UP000646365"/>
    </source>
</evidence>
<dbReference type="Pfam" id="PF05762">
    <property type="entry name" value="VWA_CoxE"/>
    <property type="match status" value="1"/>
</dbReference>
<reference evidence="1" key="1">
    <citation type="journal article" date="2014" name="Int. J. Syst. Evol. Microbiol.">
        <title>Complete genome sequence of Corynebacterium casei LMG S-19264T (=DSM 44701T), isolated from a smear-ripened cheese.</title>
        <authorList>
            <consortium name="US DOE Joint Genome Institute (JGI-PGF)"/>
            <person name="Walter F."/>
            <person name="Albersmeier A."/>
            <person name="Kalinowski J."/>
            <person name="Ruckert C."/>
        </authorList>
    </citation>
    <scope>NUCLEOTIDE SEQUENCE</scope>
    <source>
        <strain evidence="1">CGMCC 1.15725</strain>
    </source>
</reference>
<dbReference type="AlphaFoldDB" id="A0A8J3E1D4"/>
<name>A0A8J3E1D4_9PROT</name>